<dbReference type="Proteomes" id="UP000054988">
    <property type="component" value="Unassembled WGS sequence"/>
</dbReference>
<evidence type="ECO:0000313" key="2">
    <source>
        <dbReference type="Proteomes" id="UP000054988"/>
    </source>
</evidence>
<dbReference type="EMBL" id="LATX01002335">
    <property type="protein sequence ID" value="KTB31324.1"/>
    <property type="molecule type" value="Genomic_DNA"/>
</dbReference>
<proteinExistence type="predicted"/>
<name>A0A0W0F4V4_MONRR</name>
<reference evidence="1 2" key="1">
    <citation type="submission" date="2015-12" db="EMBL/GenBank/DDBJ databases">
        <title>Draft genome sequence of Moniliophthora roreri, the causal agent of frosty pod rot of cacao.</title>
        <authorList>
            <person name="Aime M.C."/>
            <person name="Diaz-Valderrama J.R."/>
            <person name="Kijpornyongpan T."/>
            <person name="Phillips-Mora W."/>
        </authorList>
    </citation>
    <scope>NUCLEOTIDE SEQUENCE [LARGE SCALE GENOMIC DNA]</scope>
    <source>
        <strain evidence="1 2">MCA 2952</strain>
    </source>
</reference>
<accession>A0A0W0F4V4</accession>
<gene>
    <name evidence="1" type="ORF">WG66_16104</name>
</gene>
<evidence type="ECO:0000313" key="1">
    <source>
        <dbReference type="EMBL" id="KTB31324.1"/>
    </source>
</evidence>
<sequence>MFKVHSSSS</sequence>
<protein>
    <submittedName>
        <fullName evidence="1">Uncharacterized protein</fullName>
    </submittedName>
</protein>
<comment type="caution">
    <text evidence="1">The sequence shown here is derived from an EMBL/GenBank/DDBJ whole genome shotgun (WGS) entry which is preliminary data.</text>
</comment>
<organism evidence="1 2">
    <name type="scientific">Moniliophthora roreri</name>
    <name type="common">Frosty pod rot fungus</name>
    <name type="synonym">Monilia roreri</name>
    <dbReference type="NCBI Taxonomy" id="221103"/>
    <lineage>
        <taxon>Eukaryota</taxon>
        <taxon>Fungi</taxon>
        <taxon>Dikarya</taxon>
        <taxon>Basidiomycota</taxon>
        <taxon>Agaricomycotina</taxon>
        <taxon>Agaricomycetes</taxon>
        <taxon>Agaricomycetidae</taxon>
        <taxon>Agaricales</taxon>
        <taxon>Marasmiineae</taxon>
        <taxon>Marasmiaceae</taxon>
        <taxon>Moniliophthora</taxon>
    </lineage>
</organism>